<protein>
    <submittedName>
        <fullName evidence="1">Uncharacterized protein</fullName>
    </submittedName>
</protein>
<dbReference type="EMBL" id="KQ105662">
    <property type="protein sequence ID" value="KMS84594.1"/>
    <property type="molecule type" value="Genomic_DNA"/>
</dbReference>
<organism evidence="1 2">
    <name type="scientific">Beta vulgaris subsp. vulgaris</name>
    <name type="common">Beet</name>
    <dbReference type="NCBI Taxonomy" id="3555"/>
    <lineage>
        <taxon>Eukaryota</taxon>
        <taxon>Viridiplantae</taxon>
        <taxon>Streptophyta</taxon>
        <taxon>Embryophyta</taxon>
        <taxon>Tracheophyta</taxon>
        <taxon>Spermatophyta</taxon>
        <taxon>Magnoliopsida</taxon>
        <taxon>eudicotyledons</taxon>
        <taxon>Gunneridae</taxon>
        <taxon>Pentapetalae</taxon>
        <taxon>Caryophyllales</taxon>
        <taxon>Chenopodiaceae</taxon>
        <taxon>Betoideae</taxon>
        <taxon>Beta</taxon>
    </lineage>
</organism>
<feature type="non-terminal residue" evidence="1">
    <location>
        <position position="234"/>
    </location>
</feature>
<keyword evidence="2" id="KW-1185">Reference proteome</keyword>
<evidence type="ECO:0000313" key="2">
    <source>
        <dbReference type="Proteomes" id="UP000035740"/>
    </source>
</evidence>
<reference evidence="1 2" key="1">
    <citation type="journal article" date="2014" name="Nature">
        <title>The genome of the recently domesticated crop plant sugar beet (Beta vulgaris).</title>
        <authorList>
            <person name="Dohm J.C."/>
            <person name="Minoche A.E."/>
            <person name="Holtgrawe D."/>
            <person name="Capella-Gutierrez S."/>
            <person name="Zakrzewski F."/>
            <person name="Tafer H."/>
            <person name="Rupp O."/>
            <person name="Sorensen T.R."/>
            <person name="Stracke R."/>
            <person name="Reinhardt R."/>
            <person name="Goesmann A."/>
            <person name="Kraft T."/>
            <person name="Schulz B."/>
            <person name="Stadler P.F."/>
            <person name="Schmidt T."/>
            <person name="Gabaldon T."/>
            <person name="Lehrach H."/>
            <person name="Weisshaar B."/>
            <person name="Himmelbauer H."/>
        </authorList>
    </citation>
    <scope>NUCLEOTIDE SEQUENCE [LARGE SCALE GENOMIC DNA]</scope>
    <source>
        <tissue evidence="1">Taproot</tissue>
    </source>
</reference>
<proteinExistence type="predicted"/>
<evidence type="ECO:0000313" key="1">
    <source>
        <dbReference type="EMBL" id="KMS84594.1"/>
    </source>
</evidence>
<dbReference type="Gramene" id="KMS84594">
    <property type="protein sequence ID" value="KMS84594"/>
    <property type="gene ID" value="BVRB_033790"/>
</dbReference>
<accession>A0A0J8A9F6</accession>
<feature type="non-terminal residue" evidence="1">
    <location>
        <position position="1"/>
    </location>
</feature>
<sequence>DAILVVPYHRPEFLTGLALPLYHIREYHLYDSPLEGLSFGTYDNGHGVLVPDVPAPDSAFNDPRLTALFAAIAEHGFDSFLAYLKGFMIRRRFLRAALRYMKQQRSRGIVVFMNGNVDADTLRGLVRTRVRVINMNETTDTSIQWTSRHPSVTIIQNLSVTHSDFMRLIDRVSGPFIGCRGGSSIMEVLFTGRILYYELPHQMFPLMVMCAQIIKRINADQDTHLSHLFHLFIR</sequence>
<dbReference type="Proteomes" id="UP000035740">
    <property type="component" value="Unassembled WGS sequence"/>
</dbReference>
<dbReference type="AlphaFoldDB" id="A0A0J8A9F6"/>
<name>A0A0J8A9F6_BETVV</name>
<gene>
    <name evidence="1" type="ORF">BVRB_033790</name>
</gene>